<evidence type="ECO:0000256" key="1">
    <source>
        <dbReference type="ARBA" id="ARBA00004328"/>
    </source>
</evidence>
<dbReference type="KEGG" id="vg:37627491"/>
<reference evidence="8 9" key="1">
    <citation type="journal article" date="2015" name="PLoS Pathog.">
        <title>Evolution of genome size and complexity in the rhabdoviridae.</title>
        <authorList>
            <person name="Walker P.J."/>
            <person name="Firth C."/>
            <person name="Widen S.G."/>
            <person name="Blasdell K.R."/>
            <person name="Guzman H."/>
            <person name="Wood T.G."/>
            <person name="Paradkar P.N."/>
            <person name="Holmes E.C."/>
            <person name="Tesh R.B."/>
            <person name="Vasilakis N."/>
        </authorList>
    </citation>
    <scope>NUCLEOTIDE SEQUENCE [LARGE SCALE GENOMIC DNA]</scope>
    <source>
        <strain evidence="8">AusMK7937</strain>
    </source>
</reference>
<accession>A0A0D3R257</accession>
<dbReference type="Proteomes" id="UP000121220">
    <property type="component" value="Segment"/>
</dbReference>
<keyword evidence="7" id="KW-0468">Viral matrix protein</keyword>
<evidence type="ECO:0000256" key="2">
    <source>
        <dbReference type="ARBA" id="ARBA00004531"/>
    </source>
</evidence>
<proteinExistence type="predicted"/>
<protein>
    <recommendedName>
        <fullName evidence="3">Matrix protein</fullName>
    </recommendedName>
</protein>
<dbReference type="GO" id="GO:0033645">
    <property type="term" value="C:host cell endomembrane system"/>
    <property type="evidence" value="ECO:0007669"/>
    <property type="project" value="UniProtKB-SubCell"/>
</dbReference>
<sequence>MLTLFKKKQKPEKAIVPFGRGNDQPSWVFEGQSGLFPCEIPSAPDPPPYTDDIFVNLEIDAELCIHTTFHFKSYEQLIKVLDGVIDEYQGSYTWKEIILATYALLAVHFKQSSSGDRVKYQSSICDILTFNVSNPLTPHINKTCLTFNTKRMGHSFSVVFNFVGKIVKRKGTPYMTVYNIPMANGSNVPPLSQVLGDLQCKYYGDGQNQLILRTN</sequence>
<dbReference type="EMBL" id="KM205016">
    <property type="protein sequence ID" value="AJR28535.1"/>
    <property type="molecule type" value="Viral_cRNA"/>
</dbReference>
<evidence type="ECO:0000313" key="9">
    <source>
        <dbReference type="Proteomes" id="UP000121220"/>
    </source>
</evidence>
<evidence type="ECO:0000313" key="8">
    <source>
        <dbReference type="EMBL" id="AJR28535.1"/>
    </source>
</evidence>
<evidence type="ECO:0000256" key="7">
    <source>
        <dbReference type="ARBA" id="ARBA00023311"/>
    </source>
</evidence>
<keyword evidence="4" id="KW-0946">Virion</keyword>
<evidence type="ECO:0000256" key="4">
    <source>
        <dbReference type="ARBA" id="ARBA00022844"/>
    </source>
</evidence>
<dbReference type="GO" id="GO:0019031">
    <property type="term" value="C:viral envelope"/>
    <property type="evidence" value="ECO:0007669"/>
    <property type="project" value="InterPro"/>
</dbReference>
<comment type="subcellular location">
    <subcellularLocation>
        <location evidence="2">Host endomembrane system</location>
        <topology evidence="2">Peripheral membrane protein</topology>
    </subcellularLocation>
    <subcellularLocation>
        <location evidence="1">Virion</location>
    </subcellularLocation>
</comment>
<dbReference type="OrthoDB" id="13545at10239"/>
<dbReference type="Pfam" id="PF06326">
    <property type="entry name" value="Vesiculo_matrix"/>
    <property type="match status" value="1"/>
</dbReference>
<dbReference type="GO" id="GO:0039660">
    <property type="term" value="F:structural constituent of virion"/>
    <property type="evidence" value="ECO:0007669"/>
    <property type="project" value="UniProtKB-KW"/>
</dbReference>
<keyword evidence="9" id="KW-1185">Reference proteome</keyword>
<keyword evidence="6" id="KW-0472">Membrane</keyword>
<evidence type="ECO:0000256" key="3">
    <source>
        <dbReference type="ARBA" id="ARBA00017678"/>
    </source>
</evidence>
<evidence type="ECO:0000256" key="5">
    <source>
        <dbReference type="ARBA" id="ARBA00022870"/>
    </source>
</evidence>
<dbReference type="RefSeq" id="YP_009362184.1">
    <property type="nucleotide sequence ID" value="NC_034538.1"/>
</dbReference>
<organism evidence="8 9">
    <name type="scientific">Joinjakaka virus</name>
    <dbReference type="NCBI Taxonomy" id="1272943"/>
    <lineage>
        <taxon>Viruses</taxon>
        <taxon>Riboviria</taxon>
        <taxon>Orthornavirae</taxon>
        <taxon>Negarnaviricota</taxon>
        <taxon>Haploviricotina</taxon>
        <taxon>Monjiviricetes</taxon>
        <taxon>Mononegavirales</taxon>
        <taxon>Rhabdoviridae</taxon>
        <taxon>Alpharhabdovirinae</taxon>
        <taxon>Hapavirus</taxon>
        <taxon>Hapavirus joinjakaka</taxon>
    </lineage>
</organism>
<keyword evidence="5" id="KW-1043">Host membrane</keyword>
<dbReference type="GeneID" id="37627491"/>
<evidence type="ECO:0000256" key="6">
    <source>
        <dbReference type="ARBA" id="ARBA00023136"/>
    </source>
</evidence>
<dbReference type="InterPro" id="IPR009397">
    <property type="entry name" value="Vesiculo_matrix"/>
</dbReference>
<name>A0A0D3R257_9RHAB</name>